<dbReference type="RefSeq" id="XP_007739907.1">
    <property type="nucleotide sequence ID" value="XM_007741717.1"/>
</dbReference>
<evidence type="ECO:0000313" key="3">
    <source>
        <dbReference type="Proteomes" id="UP000019471"/>
    </source>
</evidence>
<dbReference type="PANTHER" id="PTHR31668">
    <property type="entry name" value="GLUCOSE TRANSPORT TRANSCRIPTION REGULATOR RGT1-RELATED-RELATED"/>
    <property type="match status" value="1"/>
</dbReference>
<evidence type="ECO:0008006" key="4">
    <source>
        <dbReference type="Google" id="ProtNLM"/>
    </source>
</evidence>
<keyword evidence="3" id="KW-1185">Reference proteome</keyword>
<evidence type="ECO:0000313" key="2">
    <source>
        <dbReference type="EMBL" id="EXJ76590.1"/>
    </source>
</evidence>
<reference evidence="2 3" key="1">
    <citation type="submission" date="2013-03" db="EMBL/GenBank/DDBJ databases">
        <title>The Genome Sequence of Cladophialophora psammophila CBS 110553.</title>
        <authorList>
            <consortium name="The Broad Institute Genomics Platform"/>
            <person name="Cuomo C."/>
            <person name="de Hoog S."/>
            <person name="Gorbushina A."/>
            <person name="Walker B."/>
            <person name="Young S.K."/>
            <person name="Zeng Q."/>
            <person name="Gargeya S."/>
            <person name="Fitzgerald M."/>
            <person name="Haas B."/>
            <person name="Abouelleil A."/>
            <person name="Allen A.W."/>
            <person name="Alvarado L."/>
            <person name="Arachchi H.M."/>
            <person name="Berlin A.M."/>
            <person name="Chapman S.B."/>
            <person name="Gainer-Dewar J."/>
            <person name="Goldberg J."/>
            <person name="Griggs A."/>
            <person name="Gujja S."/>
            <person name="Hansen M."/>
            <person name="Howarth C."/>
            <person name="Imamovic A."/>
            <person name="Ireland A."/>
            <person name="Larimer J."/>
            <person name="McCowan C."/>
            <person name="Murphy C."/>
            <person name="Pearson M."/>
            <person name="Poon T.W."/>
            <person name="Priest M."/>
            <person name="Roberts A."/>
            <person name="Saif S."/>
            <person name="Shea T."/>
            <person name="Sisk P."/>
            <person name="Sykes S."/>
            <person name="Wortman J."/>
            <person name="Nusbaum C."/>
            <person name="Birren B."/>
        </authorList>
    </citation>
    <scope>NUCLEOTIDE SEQUENCE [LARGE SCALE GENOMIC DNA]</scope>
    <source>
        <strain evidence="2 3">CBS 110553</strain>
    </source>
</reference>
<sequence length="512" mass="57535">MFDHFEIETQESNIECAPVYGIQNDTLDADIYRQSFRNQSGETFAERHVPLDTPQPQILFDLSPTPAHSTPNPPNLMTQEESCADHEEQEVRRFFNDLYTIYPVVDKDIVSKRSHLGDPAPDAHFQTLLLALLMINSASDHRKIATQTTKAALQSRIEAVEQARSSYDFAECPTVDTVIVSFFLFCAYNTLWRQNRAFLYLREARDLFYIVSETVRDTSDTSSRRRLARLELIIFNAELATYAIYGPDIAYRQRPKSIPRGAAILQCDPPEDPREKQLDNILLQLSQIHASSANDTDNSSMGLTQSLLEMIDKNESPSISLERLTDQVRSFEASGSGGIRRLTADVIITHNWRSLEKISKMLDHRTNSPISGSAQGFQASAAIRRVISNKASSALAAACSLNEGDLRVVGLGKIAHITTSFREIHLRGGADLDECKNTLAGLLFTIVKTDYERTYAHTIQDCIELVLGYGPFSPLQNCLSPSRKIVSAFDGFKWDDMIEDDDHPEFPSRSYP</sequence>
<dbReference type="GeneID" id="19185834"/>
<proteinExistence type="predicted"/>
<evidence type="ECO:0000256" key="1">
    <source>
        <dbReference type="ARBA" id="ARBA00023242"/>
    </source>
</evidence>
<dbReference type="AlphaFoldDB" id="W9XGX3"/>
<dbReference type="STRING" id="1182543.W9XGX3"/>
<dbReference type="HOGENOM" id="CLU_045845_0_0_1"/>
<dbReference type="PANTHER" id="PTHR31668:SF30">
    <property type="entry name" value="ZN(II)2CYS6 TRANSCRIPTION FACTOR (EUROFUNG)"/>
    <property type="match status" value="1"/>
</dbReference>
<dbReference type="InterPro" id="IPR050797">
    <property type="entry name" value="Carb_Metab_Trans_Reg"/>
</dbReference>
<dbReference type="OrthoDB" id="4132249at2759"/>
<gene>
    <name evidence="2" type="ORF">A1O5_01098</name>
</gene>
<name>W9XGX3_9EURO</name>
<protein>
    <recommendedName>
        <fullName evidence="4">Transcription factor domain-containing protein</fullName>
    </recommendedName>
</protein>
<comment type="caution">
    <text evidence="2">The sequence shown here is derived from an EMBL/GenBank/DDBJ whole genome shotgun (WGS) entry which is preliminary data.</text>
</comment>
<dbReference type="Proteomes" id="UP000019471">
    <property type="component" value="Unassembled WGS sequence"/>
</dbReference>
<keyword evidence="1" id="KW-0539">Nucleus</keyword>
<accession>W9XGX3</accession>
<organism evidence="2 3">
    <name type="scientific">Cladophialophora psammophila CBS 110553</name>
    <dbReference type="NCBI Taxonomy" id="1182543"/>
    <lineage>
        <taxon>Eukaryota</taxon>
        <taxon>Fungi</taxon>
        <taxon>Dikarya</taxon>
        <taxon>Ascomycota</taxon>
        <taxon>Pezizomycotina</taxon>
        <taxon>Eurotiomycetes</taxon>
        <taxon>Chaetothyriomycetidae</taxon>
        <taxon>Chaetothyriales</taxon>
        <taxon>Herpotrichiellaceae</taxon>
        <taxon>Cladophialophora</taxon>
    </lineage>
</organism>
<dbReference type="EMBL" id="AMGX01000001">
    <property type="protein sequence ID" value="EXJ76590.1"/>
    <property type="molecule type" value="Genomic_DNA"/>
</dbReference>